<protein>
    <submittedName>
        <fullName evidence="1">Uncharacterized protein</fullName>
    </submittedName>
</protein>
<reference evidence="1" key="1">
    <citation type="submission" date="2021-01" db="EMBL/GenBank/DDBJ databases">
        <authorList>
            <person name="Corre E."/>
            <person name="Pelletier E."/>
            <person name="Niang G."/>
            <person name="Scheremetjew M."/>
            <person name="Finn R."/>
            <person name="Kale V."/>
            <person name="Holt S."/>
            <person name="Cochrane G."/>
            <person name="Meng A."/>
            <person name="Brown T."/>
            <person name="Cohen L."/>
        </authorList>
    </citation>
    <scope>NUCLEOTIDE SEQUENCE</scope>
    <source>
        <strain evidence="1">CCMP1594</strain>
    </source>
</reference>
<dbReference type="EMBL" id="HBJA01051066">
    <property type="protein sequence ID" value="CAE0806975.1"/>
    <property type="molecule type" value="Transcribed_RNA"/>
</dbReference>
<gene>
    <name evidence="1" type="ORF">EGYM00163_LOCUS18103</name>
</gene>
<name>A0A7S4CUQ9_9EUGL</name>
<organism evidence="1">
    <name type="scientific">Eutreptiella gymnastica</name>
    <dbReference type="NCBI Taxonomy" id="73025"/>
    <lineage>
        <taxon>Eukaryota</taxon>
        <taxon>Discoba</taxon>
        <taxon>Euglenozoa</taxon>
        <taxon>Euglenida</taxon>
        <taxon>Spirocuta</taxon>
        <taxon>Euglenophyceae</taxon>
        <taxon>Eutreptiales</taxon>
        <taxon>Eutreptiaceae</taxon>
        <taxon>Eutreptiella</taxon>
    </lineage>
</organism>
<proteinExistence type="predicted"/>
<accession>A0A7S4CUQ9</accession>
<sequence>MQNMPRHCAPSCCIRWYIQAMAGLAPMHNFGHVVHNCPCREAPPFTPAVYRIKGLGAKINLIKLKWILGPNEGARGCTTFGVVPNLPHVWGCGMKDIMGFMYILFV</sequence>
<dbReference type="AlphaFoldDB" id="A0A7S4CUQ9"/>
<evidence type="ECO:0000313" key="1">
    <source>
        <dbReference type="EMBL" id="CAE0806975.1"/>
    </source>
</evidence>